<gene>
    <name evidence="2" type="ORF">TSAR_005969</name>
</gene>
<evidence type="ECO:0000313" key="2">
    <source>
        <dbReference type="EMBL" id="OXU22479.1"/>
    </source>
</evidence>
<keyword evidence="3" id="KW-1185">Reference proteome</keyword>
<proteinExistence type="predicted"/>
<evidence type="ECO:0000256" key="1">
    <source>
        <dbReference type="SAM" id="MobiDB-lite"/>
    </source>
</evidence>
<name>A0A232EVT8_9HYME</name>
<dbReference type="Proteomes" id="UP000215335">
    <property type="component" value="Unassembled WGS sequence"/>
</dbReference>
<evidence type="ECO:0000313" key="3">
    <source>
        <dbReference type="Proteomes" id="UP000215335"/>
    </source>
</evidence>
<feature type="compositionally biased region" description="Polar residues" evidence="1">
    <location>
        <begin position="296"/>
        <end position="305"/>
    </location>
</feature>
<comment type="caution">
    <text evidence="2">The sequence shown here is derived from an EMBL/GenBank/DDBJ whole genome shotgun (WGS) entry which is preliminary data.</text>
</comment>
<accession>A0A232EVT8</accession>
<dbReference type="EMBL" id="NNAY01001949">
    <property type="protein sequence ID" value="OXU22479.1"/>
    <property type="molecule type" value="Genomic_DNA"/>
</dbReference>
<feature type="compositionally biased region" description="Basic residues" evidence="1">
    <location>
        <begin position="331"/>
        <end position="345"/>
    </location>
</feature>
<organism evidence="2 3">
    <name type="scientific">Trichomalopsis sarcophagae</name>
    <dbReference type="NCBI Taxonomy" id="543379"/>
    <lineage>
        <taxon>Eukaryota</taxon>
        <taxon>Metazoa</taxon>
        <taxon>Ecdysozoa</taxon>
        <taxon>Arthropoda</taxon>
        <taxon>Hexapoda</taxon>
        <taxon>Insecta</taxon>
        <taxon>Pterygota</taxon>
        <taxon>Neoptera</taxon>
        <taxon>Endopterygota</taxon>
        <taxon>Hymenoptera</taxon>
        <taxon>Apocrita</taxon>
        <taxon>Proctotrupomorpha</taxon>
        <taxon>Chalcidoidea</taxon>
        <taxon>Pteromalidae</taxon>
        <taxon>Pteromalinae</taxon>
        <taxon>Trichomalopsis</taxon>
    </lineage>
</organism>
<protein>
    <submittedName>
        <fullName evidence="2">Uncharacterized protein</fullName>
    </submittedName>
</protein>
<sequence>MDLQIKIDFTKIKCECESKITILKSEEKASSVTSDYAEEDVTSCSNSVATNNVAEGFDALVSTQDVEFKDLTESVTIINEAYLQTCTKNLLNRIDRLKVDLHELENSFYETKKAYTVELCRKRLTYIVVLIEKISSWKAEVISTTMCRVLDCTYKTLCGIREQLLELDFKAKNTITKIEEIMDYANNHIRNIILTHSEQKLKPEVDQDDCAVVCGKIFTMLMKVQYSNNVNKIKPEVIDIFSSDTEYEVSNNKKILQKDVVVKLEQLEAIETSLPQTKASISLPYRDSSDTDDSIIENNQGSSDPTYHPSDSMKDDCLNLPVLGSSCKKTQTSKKRSSTLKRKPSKLMIDSDSSDESENAVYSKQNVISRKEKTPRKRQRVSFLNKQILAKLRKTPTDTSDESDTENKKNTPSVEDKTKTTSVRTSICSNSHSQVDNSIKACSSGWDDVHQLPRNKTSELCEQSSDEWDYSNESESEITNLWQTYLHGQFGSQTSNTLNVREYKVTLLQIRKILRSLIKR</sequence>
<feature type="region of interest" description="Disordered" evidence="1">
    <location>
        <begin position="328"/>
        <end position="419"/>
    </location>
</feature>
<reference evidence="2 3" key="1">
    <citation type="journal article" date="2017" name="Curr. Biol.">
        <title>The Evolution of Venom by Co-option of Single-Copy Genes.</title>
        <authorList>
            <person name="Martinson E.O."/>
            <person name="Mrinalini"/>
            <person name="Kelkar Y.D."/>
            <person name="Chang C.H."/>
            <person name="Werren J.H."/>
        </authorList>
    </citation>
    <scope>NUCLEOTIDE SEQUENCE [LARGE SCALE GENOMIC DNA]</scope>
    <source>
        <strain evidence="2 3">Alberta</strain>
        <tissue evidence="2">Whole body</tissue>
    </source>
</reference>
<feature type="compositionally biased region" description="Basic and acidic residues" evidence="1">
    <location>
        <begin position="405"/>
        <end position="419"/>
    </location>
</feature>
<dbReference type="AlphaFoldDB" id="A0A232EVT8"/>
<feature type="region of interest" description="Disordered" evidence="1">
    <location>
        <begin position="281"/>
        <end position="315"/>
    </location>
</feature>